<name>A0ABR0E1Y7_ZASCE</name>
<reference evidence="1 2" key="1">
    <citation type="journal article" date="2023" name="G3 (Bethesda)">
        <title>A chromosome-level genome assembly of Zasmidium syzygii isolated from banana leaves.</title>
        <authorList>
            <person name="van Westerhoven A.C."/>
            <person name="Mehrabi R."/>
            <person name="Talebi R."/>
            <person name="Steentjes M.B.F."/>
            <person name="Corcolon B."/>
            <person name="Chong P.A."/>
            <person name="Kema G.H.J."/>
            <person name="Seidl M.F."/>
        </authorList>
    </citation>
    <scope>NUCLEOTIDE SEQUENCE [LARGE SCALE GENOMIC DNA]</scope>
    <source>
        <strain evidence="1 2">P124</strain>
    </source>
</reference>
<gene>
    <name evidence="1" type="ORF">PRZ48_013575</name>
</gene>
<keyword evidence="2" id="KW-1185">Reference proteome</keyword>
<dbReference type="Proteomes" id="UP001305779">
    <property type="component" value="Unassembled WGS sequence"/>
</dbReference>
<evidence type="ECO:0000313" key="2">
    <source>
        <dbReference type="Proteomes" id="UP001305779"/>
    </source>
</evidence>
<proteinExistence type="predicted"/>
<comment type="caution">
    <text evidence="1">The sequence shown here is derived from an EMBL/GenBank/DDBJ whole genome shotgun (WGS) entry which is preliminary data.</text>
</comment>
<protein>
    <submittedName>
        <fullName evidence="1">Uncharacterized protein</fullName>
    </submittedName>
</protein>
<organism evidence="1 2">
    <name type="scientific">Zasmidium cellare</name>
    <name type="common">Wine cellar mold</name>
    <name type="synonym">Racodium cellare</name>
    <dbReference type="NCBI Taxonomy" id="395010"/>
    <lineage>
        <taxon>Eukaryota</taxon>
        <taxon>Fungi</taxon>
        <taxon>Dikarya</taxon>
        <taxon>Ascomycota</taxon>
        <taxon>Pezizomycotina</taxon>
        <taxon>Dothideomycetes</taxon>
        <taxon>Dothideomycetidae</taxon>
        <taxon>Mycosphaerellales</taxon>
        <taxon>Mycosphaerellaceae</taxon>
        <taxon>Zasmidium</taxon>
    </lineage>
</organism>
<accession>A0ABR0E1Y7</accession>
<evidence type="ECO:0000313" key="1">
    <source>
        <dbReference type="EMBL" id="KAK4495246.1"/>
    </source>
</evidence>
<dbReference type="EMBL" id="JAXOVC010000012">
    <property type="protein sequence ID" value="KAK4495246.1"/>
    <property type="molecule type" value="Genomic_DNA"/>
</dbReference>
<sequence length="215" mass="25825">MPQIRAAEVYLLEHWHKHIETPLARRNKIFREFVSLGIRGRWPYHAKAEDFEVSEEERRILDHRTHEQKSIAFWISDGCGRVLFTKRKRELREDEVEWTTDWREGELVRDFEESDALPERVYCLTAFDDPDDVEEARAQGQLDQTLWVSGVYWVVDEDLKIVWVDEFGETIREKVCRTEELEEGAEAFSRLKPFESTWWTDATRVGKYATDKWWR</sequence>